<dbReference type="RefSeq" id="WP_162850665.1">
    <property type="nucleotide sequence ID" value="NZ_BAAARP010000001.1"/>
</dbReference>
<dbReference type="EMBL" id="SOAM01000001">
    <property type="protein sequence ID" value="TDS79699.1"/>
    <property type="molecule type" value="Genomic_DNA"/>
</dbReference>
<protein>
    <submittedName>
        <fullName evidence="1">Uncharacterized protein</fullName>
    </submittedName>
</protein>
<proteinExistence type="predicted"/>
<sequence>MRDTRLHPESARIALRDVRTPDGTAVRDGLAAARELSAAVARLIPAAAQA</sequence>
<evidence type="ECO:0000313" key="1">
    <source>
        <dbReference type="EMBL" id="TDS79699.1"/>
    </source>
</evidence>
<reference evidence="1 2" key="1">
    <citation type="submission" date="2019-03" db="EMBL/GenBank/DDBJ databases">
        <title>Genomic Encyclopedia of Archaeal and Bacterial Type Strains, Phase II (KMG-II): from individual species to whole genera.</title>
        <authorList>
            <person name="Goeker M."/>
        </authorList>
    </citation>
    <scope>NUCLEOTIDE SEQUENCE [LARGE SCALE GENOMIC DNA]</scope>
    <source>
        <strain evidence="1 2">DSM 24782</strain>
    </source>
</reference>
<organism evidence="1 2">
    <name type="scientific">Amnibacterium kyonggiense</name>
    <dbReference type="NCBI Taxonomy" id="595671"/>
    <lineage>
        <taxon>Bacteria</taxon>
        <taxon>Bacillati</taxon>
        <taxon>Actinomycetota</taxon>
        <taxon>Actinomycetes</taxon>
        <taxon>Micrococcales</taxon>
        <taxon>Microbacteriaceae</taxon>
        <taxon>Amnibacterium</taxon>
    </lineage>
</organism>
<dbReference type="Proteomes" id="UP000295344">
    <property type="component" value="Unassembled WGS sequence"/>
</dbReference>
<keyword evidence="2" id="KW-1185">Reference proteome</keyword>
<evidence type="ECO:0000313" key="2">
    <source>
        <dbReference type="Proteomes" id="UP000295344"/>
    </source>
</evidence>
<name>A0A4R7FQ39_9MICO</name>
<gene>
    <name evidence="1" type="ORF">CLV52_0236</name>
</gene>
<dbReference type="AlphaFoldDB" id="A0A4R7FQ39"/>
<accession>A0A4R7FQ39</accession>
<comment type="caution">
    <text evidence="1">The sequence shown here is derived from an EMBL/GenBank/DDBJ whole genome shotgun (WGS) entry which is preliminary data.</text>
</comment>